<keyword evidence="1" id="KW-0805">Transcription regulation</keyword>
<dbReference type="SMART" id="SM00345">
    <property type="entry name" value="HTH_GNTR"/>
    <property type="match status" value="1"/>
</dbReference>
<dbReference type="AlphaFoldDB" id="A0A1H7MC38"/>
<dbReference type="InterPro" id="IPR000524">
    <property type="entry name" value="Tscrpt_reg_HTH_GntR"/>
</dbReference>
<dbReference type="SMART" id="SM00895">
    <property type="entry name" value="FCD"/>
    <property type="match status" value="1"/>
</dbReference>
<dbReference type="SUPFAM" id="SSF48008">
    <property type="entry name" value="GntR ligand-binding domain-like"/>
    <property type="match status" value="1"/>
</dbReference>
<dbReference type="PANTHER" id="PTHR43537:SF5">
    <property type="entry name" value="UXU OPERON TRANSCRIPTIONAL REGULATOR"/>
    <property type="match status" value="1"/>
</dbReference>
<evidence type="ECO:0000256" key="2">
    <source>
        <dbReference type="ARBA" id="ARBA00023125"/>
    </source>
</evidence>
<evidence type="ECO:0000256" key="1">
    <source>
        <dbReference type="ARBA" id="ARBA00023015"/>
    </source>
</evidence>
<evidence type="ECO:0000259" key="4">
    <source>
        <dbReference type="PROSITE" id="PS50949"/>
    </source>
</evidence>
<dbReference type="InterPro" id="IPR011711">
    <property type="entry name" value="GntR_C"/>
</dbReference>
<evidence type="ECO:0000313" key="5">
    <source>
        <dbReference type="EMBL" id="SEL08177.1"/>
    </source>
</evidence>
<protein>
    <submittedName>
        <fullName evidence="5">DNA-binding transcriptional regulator, FadR family</fullName>
    </submittedName>
</protein>
<dbReference type="GO" id="GO:0003677">
    <property type="term" value="F:DNA binding"/>
    <property type="evidence" value="ECO:0007669"/>
    <property type="project" value="UniProtKB-KW"/>
</dbReference>
<dbReference type="InterPro" id="IPR008920">
    <property type="entry name" value="TF_FadR/GntR_C"/>
</dbReference>
<dbReference type="SUPFAM" id="SSF46785">
    <property type="entry name" value="Winged helix' DNA-binding domain"/>
    <property type="match status" value="1"/>
</dbReference>
<dbReference type="Gene3D" id="1.20.120.530">
    <property type="entry name" value="GntR ligand-binding domain-like"/>
    <property type="match status" value="1"/>
</dbReference>
<name>A0A1H7MC38_9HYPH</name>
<dbReference type="PANTHER" id="PTHR43537">
    <property type="entry name" value="TRANSCRIPTIONAL REGULATOR, GNTR FAMILY"/>
    <property type="match status" value="1"/>
</dbReference>
<accession>A0A1H7MC38</accession>
<evidence type="ECO:0000313" key="6">
    <source>
        <dbReference type="Proteomes" id="UP000199664"/>
    </source>
</evidence>
<dbReference type="Gene3D" id="1.10.10.10">
    <property type="entry name" value="Winged helix-like DNA-binding domain superfamily/Winged helix DNA-binding domain"/>
    <property type="match status" value="1"/>
</dbReference>
<keyword evidence="3" id="KW-0804">Transcription</keyword>
<dbReference type="Pfam" id="PF00392">
    <property type="entry name" value="GntR"/>
    <property type="match status" value="1"/>
</dbReference>
<dbReference type="InterPro" id="IPR036388">
    <property type="entry name" value="WH-like_DNA-bd_sf"/>
</dbReference>
<keyword evidence="6" id="KW-1185">Reference proteome</keyword>
<reference evidence="6" key="1">
    <citation type="submission" date="2016-10" db="EMBL/GenBank/DDBJ databases">
        <authorList>
            <person name="Varghese N."/>
            <person name="Submissions S."/>
        </authorList>
    </citation>
    <scope>NUCLEOTIDE SEQUENCE [LARGE SCALE GENOMIC DNA]</scope>
    <source>
        <strain evidence="6">LMG 26383,CCUG 61248,R- 45681</strain>
    </source>
</reference>
<dbReference type="CDD" id="cd07377">
    <property type="entry name" value="WHTH_GntR"/>
    <property type="match status" value="1"/>
</dbReference>
<sequence length="268" mass="29238">MAKSMPHDQAVQGRVQGLMPLAVVESPRLYRQIADQLRHLIDQHEFPVGSRLPPERELAEKLGVSRPSVREALIALEVEGRVRIRMGSGVYVVDPAQAAAQLAGAGFPVEGPFEVLAARRLVEGAVAADAAGQATPTQLAGLAGILDQMEQPGLPAEHLIALDRAFHVEIAAILGNTVLVRCVGELFDQRMSPYFRQLAQYFENEGSWCSAAREHRAIHAALASGDREAARAAMCAHLQASQERFSQSFGDVDFKRAGERQRRPRPIK</sequence>
<dbReference type="Pfam" id="PF07729">
    <property type="entry name" value="FCD"/>
    <property type="match status" value="1"/>
</dbReference>
<dbReference type="PRINTS" id="PR00035">
    <property type="entry name" value="HTHGNTR"/>
</dbReference>
<dbReference type="Proteomes" id="UP000199664">
    <property type="component" value="Unassembled WGS sequence"/>
</dbReference>
<dbReference type="PROSITE" id="PS50949">
    <property type="entry name" value="HTH_GNTR"/>
    <property type="match status" value="1"/>
</dbReference>
<gene>
    <name evidence="5" type="ORF">SAMN04515666_102784</name>
</gene>
<dbReference type="GO" id="GO:0003700">
    <property type="term" value="F:DNA-binding transcription factor activity"/>
    <property type="evidence" value="ECO:0007669"/>
    <property type="project" value="InterPro"/>
</dbReference>
<dbReference type="RefSeq" id="WP_425285419.1">
    <property type="nucleotide sequence ID" value="NZ_FOAN01000002.1"/>
</dbReference>
<evidence type="ECO:0000256" key="3">
    <source>
        <dbReference type="ARBA" id="ARBA00023163"/>
    </source>
</evidence>
<feature type="domain" description="HTH gntR-type" evidence="4">
    <location>
        <begin position="27"/>
        <end position="95"/>
    </location>
</feature>
<dbReference type="STRING" id="1036779.SAMN04515666_102784"/>
<proteinExistence type="predicted"/>
<dbReference type="InterPro" id="IPR036390">
    <property type="entry name" value="WH_DNA-bd_sf"/>
</dbReference>
<organism evidence="5 6">
    <name type="scientific">Bosea lupini</name>
    <dbReference type="NCBI Taxonomy" id="1036779"/>
    <lineage>
        <taxon>Bacteria</taxon>
        <taxon>Pseudomonadati</taxon>
        <taxon>Pseudomonadota</taxon>
        <taxon>Alphaproteobacteria</taxon>
        <taxon>Hyphomicrobiales</taxon>
        <taxon>Boseaceae</taxon>
        <taxon>Bosea</taxon>
    </lineage>
</organism>
<keyword evidence="2 5" id="KW-0238">DNA-binding</keyword>
<dbReference type="EMBL" id="FOAN01000002">
    <property type="protein sequence ID" value="SEL08177.1"/>
    <property type="molecule type" value="Genomic_DNA"/>
</dbReference>